<dbReference type="InParanoid" id="A2FHU5"/>
<dbReference type="KEGG" id="tva:4753275"/>
<proteinExistence type="predicted"/>
<name>A2FHU5_TRIV3</name>
<feature type="compositionally biased region" description="Polar residues" evidence="1">
    <location>
        <begin position="914"/>
        <end position="928"/>
    </location>
</feature>
<evidence type="ECO:0000313" key="2">
    <source>
        <dbReference type="EMBL" id="EAX95518.1"/>
    </source>
</evidence>
<reference evidence="2" key="1">
    <citation type="submission" date="2006-10" db="EMBL/GenBank/DDBJ databases">
        <authorList>
            <person name="Amadeo P."/>
            <person name="Zhao Q."/>
            <person name="Wortman J."/>
            <person name="Fraser-Liggett C."/>
            <person name="Carlton J."/>
        </authorList>
    </citation>
    <scope>NUCLEOTIDE SEQUENCE</scope>
    <source>
        <strain evidence="2">G3</strain>
    </source>
</reference>
<feature type="region of interest" description="Disordered" evidence="1">
    <location>
        <begin position="909"/>
        <end position="928"/>
    </location>
</feature>
<reference evidence="2" key="2">
    <citation type="journal article" date="2007" name="Science">
        <title>Draft genome sequence of the sexually transmitted pathogen Trichomonas vaginalis.</title>
        <authorList>
            <person name="Carlton J.M."/>
            <person name="Hirt R.P."/>
            <person name="Silva J.C."/>
            <person name="Delcher A.L."/>
            <person name="Schatz M."/>
            <person name="Zhao Q."/>
            <person name="Wortman J.R."/>
            <person name="Bidwell S.L."/>
            <person name="Alsmark U.C.M."/>
            <person name="Besteiro S."/>
            <person name="Sicheritz-Ponten T."/>
            <person name="Noel C.J."/>
            <person name="Dacks J.B."/>
            <person name="Foster P.G."/>
            <person name="Simillion C."/>
            <person name="Van de Peer Y."/>
            <person name="Miranda-Saavedra D."/>
            <person name="Barton G.J."/>
            <person name="Westrop G.D."/>
            <person name="Mueller S."/>
            <person name="Dessi D."/>
            <person name="Fiori P.L."/>
            <person name="Ren Q."/>
            <person name="Paulsen I."/>
            <person name="Zhang H."/>
            <person name="Bastida-Corcuera F.D."/>
            <person name="Simoes-Barbosa A."/>
            <person name="Brown M.T."/>
            <person name="Hayes R.D."/>
            <person name="Mukherjee M."/>
            <person name="Okumura C.Y."/>
            <person name="Schneider R."/>
            <person name="Smith A.J."/>
            <person name="Vanacova S."/>
            <person name="Villalvazo M."/>
            <person name="Haas B.J."/>
            <person name="Pertea M."/>
            <person name="Feldblyum T.V."/>
            <person name="Utterback T.R."/>
            <person name="Shu C.L."/>
            <person name="Osoegawa K."/>
            <person name="de Jong P.J."/>
            <person name="Hrdy I."/>
            <person name="Horvathova L."/>
            <person name="Zubacova Z."/>
            <person name="Dolezal P."/>
            <person name="Malik S.B."/>
            <person name="Logsdon J.M. Jr."/>
            <person name="Henze K."/>
            <person name="Gupta A."/>
            <person name="Wang C.C."/>
            <person name="Dunne R.L."/>
            <person name="Upcroft J.A."/>
            <person name="Upcroft P."/>
            <person name="White O."/>
            <person name="Salzberg S.L."/>
            <person name="Tang P."/>
            <person name="Chiu C.-H."/>
            <person name="Lee Y.-S."/>
            <person name="Embley T.M."/>
            <person name="Coombs G.H."/>
            <person name="Mottram J.C."/>
            <person name="Tachezy J."/>
            <person name="Fraser-Liggett C.M."/>
            <person name="Johnson P.J."/>
        </authorList>
    </citation>
    <scope>NUCLEOTIDE SEQUENCE [LARGE SCALE GENOMIC DNA]</scope>
    <source>
        <strain evidence="2">G3</strain>
    </source>
</reference>
<evidence type="ECO:0008006" key="4">
    <source>
        <dbReference type="Google" id="ProtNLM"/>
    </source>
</evidence>
<evidence type="ECO:0000313" key="3">
    <source>
        <dbReference type="Proteomes" id="UP000001542"/>
    </source>
</evidence>
<organism evidence="2 3">
    <name type="scientific">Trichomonas vaginalis (strain ATCC PRA-98 / G3)</name>
    <dbReference type="NCBI Taxonomy" id="412133"/>
    <lineage>
        <taxon>Eukaryota</taxon>
        <taxon>Metamonada</taxon>
        <taxon>Parabasalia</taxon>
        <taxon>Trichomonadida</taxon>
        <taxon>Trichomonadidae</taxon>
        <taxon>Trichomonas</taxon>
    </lineage>
</organism>
<sequence length="1311" mass="148665">MEIDSLTGNDGYLLFIIQNKNTTHPKTFSLGACMNIGFLDNLYDNTITPFDSKPESGTISPGIYNYYIDSNLEPYRQLAESNGHKDYMKMVFDHLPWSKSFTDKRYIKPDRFWYGNYRDGYNDFFQQMPDDKKIQVKDSKTVDVGTGFSCNNIEIPADGTKILATHIYAIMEKPLDIMAEKQLVTHKVGEKINITVWMRLTDNSKRYDFGCINTNDENDKVYLTNKQINWRNDRATLSLPQKSEAGDYYYKCYIQEHDKPDTRSNEITVHATVSQPPDLVFNSEGNPQQDATFNQTDNINLKYTLTAYGNVTVYADCYKKNAEYKIDSVSKFIQTQSTNRISIKDTISFPVSKIQSSGQYTLRVYAKNSMENPSAIYSYNFIMDWTTYVSNIEISPTKLAPGESFTITGQFKDQDQAQKITFYTTVGQQFHSDEYTQTGSSQTFTINAKVPENFNTEGNQQFELNAKDRADNYVYRGHYNLSINKKPVLTLKPLKLSSTEVTEYSSDELLQLNVTVSDFGQGKINSYIPGTSVSGYIGYNPTAGSTQAITLAVNLNDVPYRAAAYTIFVKAQDDYGLPSNEETHQFIIRNKPNIVRIENFPERVKPKDDIQFKVVFTDKDAEKELFLMAQIDGQRIQRISSEEIKAPGPGVESTANINYYQKLSSGTHTIVFFLSSSQNQDSGLSPSANSNNITKTLHVSKAPEFKILNTGAIYAGAGERIEIKLSINDDGQGKIGYDLDGRTDFDTAGLKTTYTSNKDWTLVPENFFTVPQWCEYNNGNPHVININVKDSYDMPAEQNPQKLSFRVINTPNLVDINSNVTKLKSDTAELRTVRLTARFKDLDKGKELYFFVKEGKETEDRFVQPAHHMQSAGGPDYQTVSFDYEIQTTVSNENLKLVAWIDDDNDPASGHANGVSNKQSATVSISESPSIESACPTGEFGYNDKFNINYVVRDDGSGGVRFWLDDEKIGEDIPYSTDATTKLSKSYNYEIQITKHMTLGEHNISYYPVDSFGNEAPLSKRKICPFIYKSKPKLKNVMLNATQIDDDEIVIVNGTLEDYDNSKKLYIYQQIDTQTPILIGEAISNSGEQFFQFPLQNLVSQPSGHKTIYIFAADQNTSTTFEGNSKSDPVGIPLTFVNDPMFTVEVPNGHIYPTDEEFPIIVNITTDLPCTLTIKNYYDEYTYNFTKPTVHKQNISIKASYTNYFVFTLTGPNFTKPLTHRETFIIKTHLEIRSVKPEHAAATKEGVTFTFDVAYSGWSVYSLYYVACYTYNNKEYINVQKRAVDWYTNEYDVTFPIDIGTEKEVTVTLWV</sequence>
<evidence type="ECO:0000256" key="1">
    <source>
        <dbReference type="SAM" id="MobiDB-lite"/>
    </source>
</evidence>
<dbReference type="Proteomes" id="UP000001542">
    <property type="component" value="Unassembled WGS sequence"/>
</dbReference>
<dbReference type="RefSeq" id="XP_001308448.1">
    <property type="nucleotide sequence ID" value="XM_001308447.1"/>
</dbReference>
<accession>A2FHU5</accession>
<dbReference type="VEuPathDB" id="TrichDB:TVAG_310900"/>
<protein>
    <recommendedName>
        <fullName evidence="4">Bap-like</fullName>
    </recommendedName>
</protein>
<gene>
    <name evidence="2" type="ORF">TVAG_310900</name>
</gene>
<keyword evidence="3" id="KW-1185">Reference proteome</keyword>
<dbReference type="EMBL" id="DS113801">
    <property type="protein sequence ID" value="EAX95518.1"/>
    <property type="molecule type" value="Genomic_DNA"/>
</dbReference>
<dbReference type="VEuPathDB" id="TrichDB:TVAGG3_0780480"/>